<sequence>MFTKTCGIIPNELIASGKVSLDSTIIVLSYAQKNAHGVLTRGRWSFRFQRFRATNLRYSNR</sequence>
<name>A0A7V8V5F8_9BACT</name>
<organism evidence="1 2">
    <name type="scientific">Bremerella alba</name>
    <dbReference type="NCBI Taxonomy" id="980252"/>
    <lineage>
        <taxon>Bacteria</taxon>
        <taxon>Pseudomonadati</taxon>
        <taxon>Planctomycetota</taxon>
        <taxon>Planctomycetia</taxon>
        <taxon>Pirellulales</taxon>
        <taxon>Pirellulaceae</taxon>
        <taxon>Bremerella</taxon>
    </lineage>
</organism>
<dbReference type="Proteomes" id="UP000551616">
    <property type="component" value="Unassembled WGS sequence"/>
</dbReference>
<gene>
    <name evidence="1" type="ORF">HOV93_22310</name>
</gene>
<dbReference type="EMBL" id="JABRWO010000005">
    <property type="protein sequence ID" value="MBA2115059.1"/>
    <property type="molecule type" value="Genomic_DNA"/>
</dbReference>
<accession>A0A7V8V5F8</accession>
<dbReference type="AlphaFoldDB" id="A0A7V8V5F8"/>
<comment type="caution">
    <text evidence="1">The sequence shown here is derived from an EMBL/GenBank/DDBJ whole genome shotgun (WGS) entry which is preliminary data.</text>
</comment>
<proteinExistence type="predicted"/>
<reference evidence="1 2" key="1">
    <citation type="submission" date="2020-05" db="EMBL/GenBank/DDBJ databases">
        <title>Bremerella alba sp. nov., a novel planctomycete isolated from the surface of the macroalga Fucus spiralis.</title>
        <authorList>
            <person name="Godinho O."/>
            <person name="Botelho R."/>
            <person name="Albuquerque L."/>
            <person name="Wiegand S."/>
            <person name="Da Costa M.S."/>
            <person name="Lobo-Da-Cunha A."/>
            <person name="Jogler C."/>
            <person name="Lage O.M."/>
        </authorList>
    </citation>
    <scope>NUCLEOTIDE SEQUENCE [LARGE SCALE GENOMIC DNA]</scope>
    <source>
        <strain evidence="1 2">FF15</strain>
    </source>
</reference>
<protein>
    <submittedName>
        <fullName evidence="1">Uncharacterized protein</fullName>
    </submittedName>
</protein>
<evidence type="ECO:0000313" key="2">
    <source>
        <dbReference type="Proteomes" id="UP000551616"/>
    </source>
</evidence>
<keyword evidence="2" id="KW-1185">Reference proteome</keyword>
<evidence type="ECO:0000313" key="1">
    <source>
        <dbReference type="EMBL" id="MBA2115059.1"/>
    </source>
</evidence>